<dbReference type="InterPro" id="IPR036772">
    <property type="entry name" value="SRCR-like_dom_sf"/>
</dbReference>
<feature type="domain" description="SRCR" evidence="4">
    <location>
        <begin position="31"/>
        <end position="121"/>
    </location>
</feature>
<dbReference type="Ensembl" id="ENSHHUT00000090386.1">
    <property type="protein sequence ID" value="ENSHHUP00000087649.1"/>
    <property type="gene ID" value="ENSHHUG00000050687.1"/>
</dbReference>
<dbReference type="AlphaFoldDB" id="A0A4W5RSV6"/>
<dbReference type="Pfam" id="PF00530">
    <property type="entry name" value="SRCR"/>
    <property type="match status" value="1"/>
</dbReference>
<keyword evidence="1" id="KW-0732">Signal</keyword>
<proteinExistence type="predicted"/>
<organism evidence="5 6">
    <name type="scientific">Hucho hucho</name>
    <name type="common">huchen</name>
    <dbReference type="NCBI Taxonomy" id="62062"/>
    <lineage>
        <taxon>Eukaryota</taxon>
        <taxon>Metazoa</taxon>
        <taxon>Chordata</taxon>
        <taxon>Craniata</taxon>
        <taxon>Vertebrata</taxon>
        <taxon>Euteleostomi</taxon>
        <taxon>Actinopterygii</taxon>
        <taxon>Neopterygii</taxon>
        <taxon>Teleostei</taxon>
        <taxon>Protacanthopterygii</taxon>
        <taxon>Salmoniformes</taxon>
        <taxon>Salmonidae</taxon>
        <taxon>Salmoninae</taxon>
        <taxon>Hucho</taxon>
    </lineage>
</organism>
<dbReference type="GO" id="GO:0030199">
    <property type="term" value="P:collagen fibril organization"/>
    <property type="evidence" value="ECO:0007669"/>
    <property type="project" value="TreeGrafter"/>
</dbReference>
<dbReference type="GO" id="GO:0016020">
    <property type="term" value="C:membrane"/>
    <property type="evidence" value="ECO:0007669"/>
    <property type="project" value="InterPro"/>
</dbReference>
<dbReference type="Proteomes" id="UP000314982">
    <property type="component" value="Unassembled WGS sequence"/>
</dbReference>
<name>A0A4W5RSV6_9TELE</name>
<dbReference type="InterPro" id="IPR001190">
    <property type="entry name" value="SRCR"/>
</dbReference>
<dbReference type="SMART" id="SM00202">
    <property type="entry name" value="SR"/>
    <property type="match status" value="1"/>
</dbReference>
<accession>A0A4W5RSV6</accession>
<dbReference type="STRING" id="62062.ENSHHUP00000087649"/>
<reference evidence="5" key="3">
    <citation type="submission" date="2025-09" db="UniProtKB">
        <authorList>
            <consortium name="Ensembl"/>
        </authorList>
    </citation>
    <scope>IDENTIFICATION</scope>
</reference>
<dbReference type="InterPro" id="IPR050912">
    <property type="entry name" value="LOX-like_protein"/>
</dbReference>
<protein>
    <recommendedName>
        <fullName evidence="4">SRCR domain-containing protein</fullName>
    </recommendedName>
</protein>
<reference evidence="5" key="2">
    <citation type="submission" date="2025-08" db="UniProtKB">
        <authorList>
            <consortium name="Ensembl"/>
        </authorList>
    </citation>
    <scope>IDENTIFICATION</scope>
</reference>
<evidence type="ECO:0000313" key="6">
    <source>
        <dbReference type="Proteomes" id="UP000314982"/>
    </source>
</evidence>
<dbReference type="PRINTS" id="PR00258">
    <property type="entry name" value="SPERACTRCPTR"/>
</dbReference>
<evidence type="ECO:0000256" key="2">
    <source>
        <dbReference type="ARBA" id="ARBA00023157"/>
    </source>
</evidence>
<dbReference type="GO" id="GO:0004720">
    <property type="term" value="F:protein-lysine 6-oxidase activity"/>
    <property type="evidence" value="ECO:0007669"/>
    <property type="project" value="TreeGrafter"/>
</dbReference>
<dbReference type="PROSITE" id="PS50287">
    <property type="entry name" value="SRCR_2"/>
    <property type="match status" value="1"/>
</dbReference>
<dbReference type="PANTHER" id="PTHR45817:SF5">
    <property type="entry name" value="LYSYL OXIDASE HOMOLOG 4"/>
    <property type="match status" value="1"/>
</dbReference>
<evidence type="ECO:0000313" key="5">
    <source>
        <dbReference type="Ensembl" id="ENSHHUP00000087649.1"/>
    </source>
</evidence>
<dbReference type="SUPFAM" id="SSF56487">
    <property type="entry name" value="SRCR-like"/>
    <property type="match status" value="1"/>
</dbReference>
<evidence type="ECO:0000256" key="1">
    <source>
        <dbReference type="ARBA" id="ARBA00022729"/>
    </source>
</evidence>
<sequence length="121" mass="13109">MHAVVRCVPGHQFTRLSSGRPPAPPTVQPVVRLKAGPRLGEGRVEVLREGKWGTVSDHLWDLKAASVVCRELGFGSAKEALNKAQLGQGKGCRVVTHTWSHGHMVGTGKESGLYIFKEVEC</sequence>
<dbReference type="GO" id="GO:0005615">
    <property type="term" value="C:extracellular space"/>
    <property type="evidence" value="ECO:0007669"/>
    <property type="project" value="TreeGrafter"/>
</dbReference>
<dbReference type="GeneTree" id="ENSGT00940000157042"/>
<keyword evidence="2" id="KW-1015">Disulfide bond</keyword>
<evidence type="ECO:0000256" key="3">
    <source>
        <dbReference type="PROSITE-ProRule" id="PRU00196"/>
    </source>
</evidence>
<dbReference type="Gene3D" id="3.10.250.10">
    <property type="entry name" value="SRCR-like domain"/>
    <property type="match status" value="1"/>
</dbReference>
<dbReference type="PANTHER" id="PTHR45817">
    <property type="entry name" value="LYSYL OXIDASE-LIKE-RELATED"/>
    <property type="match status" value="1"/>
</dbReference>
<keyword evidence="6" id="KW-1185">Reference proteome</keyword>
<reference evidence="6" key="1">
    <citation type="submission" date="2018-06" db="EMBL/GenBank/DDBJ databases">
        <title>Genome assembly of Danube salmon.</title>
        <authorList>
            <person name="Macqueen D.J."/>
            <person name="Gundappa M.K."/>
        </authorList>
    </citation>
    <scope>NUCLEOTIDE SEQUENCE [LARGE SCALE GENOMIC DNA]</scope>
</reference>
<evidence type="ECO:0000259" key="4">
    <source>
        <dbReference type="PROSITE" id="PS50287"/>
    </source>
</evidence>
<dbReference type="FunFam" id="3.10.250.10:FF:000001">
    <property type="entry name" value="Lysyl oxidase 4 isoform X1"/>
    <property type="match status" value="1"/>
</dbReference>
<comment type="caution">
    <text evidence="3">Lacks conserved residue(s) required for the propagation of feature annotation.</text>
</comment>